<dbReference type="KEGG" id="plue:EWM63_00475"/>
<evidence type="ECO:0000256" key="4">
    <source>
        <dbReference type="ARBA" id="ARBA00022452"/>
    </source>
</evidence>
<reference evidence="15 16" key="1">
    <citation type="submission" date="2019-02" db="EMBL/GenBank/DDBJ databases">
        <title>Draft Genome Sequences of Six Type Strains of the Genus Massilia.</title>
        <authorList>
            <person name="Miess H."/>
            <person name="Frediansyhah A."/>
            <person name="Gross H."/>
        </authorList>
    </citation>
    <scope>NUCLEOTIDE SEQUENCE [LARGE SCALE GENOMIC DNA]</scope>
    <source>
        <strain evidence="15 16">DSM 17473</strain>
    </source>
</reference>
<keyword evidence="8 15" id="KW-0675">Receptor</keyword>
<dbReference type="AlphaFoldDB" id="A0A4P6KSQ2"/>
<comment type="similarity">
    <text evidence="2 10 11">Belongs to the TonB-dependent receptor family.</text>
</comment>
<keyword evidence="16" id="KW-1185">Reference proteome</keyword>
<dbReference type="InterPro" id="IPR039426">
    <property type="entry name" value="TonB-dep_rcpt-like"/>
</dbReference>
<dbReference type="GO" id="GO:0009279">
    <property type="term" value="C:cell outer membrane"/>
    <property type="evidence" value="ECO:0007669"/>
    <property type="project" value="UniProtKB-SubCell"/>
</dbReference>
<gene>
    <name evidence="15" type="ORF">EWM63_00475</name>
</gene>
<evidence type="ECO:0000256" key="3">
    <source>
        <dbReference type="ARBA" id="ARBA00022448"/>
    </source>
</evidence>
<evidence type="ECO:0000256" key="7">
    <source>
        <dbReference type="ARBA" id="ARBA00023136"/>
    </source>
</evidence>
<evidence type="ECO:0000313" key="15">
    <source>
        <dbReference type="EMBL" id="QBE61664.1"/>
    </source>
</evidence>
<dbReference type="InterPro" id="IPR037066">
    <property type="entry name" value="Plug_dom_sf"/>
</dbReference>
<evidence type="ECO:0000256" key="12">
    <source>
        <dbReference type="SAM" id="MobiDB-lite"/>
    </source>
</evidence>
<dbReference type="Gene3D" id="2.40.170.20">
    <property type="entry name" value="TonB-dependent receptor, beta-barrel domain"/>
    <property type="match status" value="1"/>
</dbReference>
<dbReference type="PANTHER" id="PTHR47234:SF2">
    <property type="entry name" value="TONB-DEPENDENT RECEPTOR"/>
    <property type="match status" value="1"/>
</dbReference>
<dbReference type="Proteomes" id="UP000290637">
    <property type="component" value="Chromosome"/>
</dbReference>
<dbReference type="InterPro" id="IPR036942">
    <property type="entry name" value="Beta-barrel_TonB_sf"/>
</dbReference>
<dbReference type="PROSITE" id="PS52016">
    <property type="entry name" value="TONB_DEPENDENT_REC_3"/>
    <property type="match status" value="1"/>
</dbReference>
<dbReference type="EMBL" id="CP035913">
    <property type="protein sequence ID" value="QBE61664.1"/>
    <property type="molecule type" value="Genomic_DNA"/>
</dbReference>
<feature type="domain" description="TonB-dependent receptor-like beta-barrel" evidence="13">
    <location>
        <begin position="453"/>
        <end position="916"/>
    </location>
</feature>
<evidence type="ECO:0000259" key="13">
    <source>
        <dbReference type="Pfam" id="PF00593"/>
    </source>
</evidence>
<evidence type="ECO:0000313" key="16">
    <source>
        <dbReference type="Proteomes" id="UP000290637"/>
    </source>
</evidence>
<feature type="domain" description="TonB-dependent receptor plug" evidence="14">
    <location>
        <begin position="114"/>
        <end position="230"/>
    </location>
</feature>
<proteinExistence type="inferred from homology"/>
<dbReference type="PANTHER" id="PTHR47234">
    <property type="match status" value="1"/>
</dbReference>
<dbReference type="InterPro" id="IPR012910">
    <property type="entry name" value="Plug_dom"/>
</dbReference>
<dbReference type="OrthoDB" id="8530571at2"/>
<keyword evidence="7 10" id="KW-0472">Membrane</keyword>
<dbReference type="InterPro" id="IPR000531">
    <property type="entry name" value="Beta-barrel_TonB"/>
</dbReference>
<evidence type="ECO:0000256" key="9">
    <source>
        <dbReference type="ARBA" id="ARBA00023237"/>
    </source>
</evidence>
<feature type="region of interest" description="Disordered" evidence="12">
    <location>
        <begin position="23"/>
        <end position="44"/>
    </location>
</feature>
<comment type="subcellular location">
    <subcellularLocation>
        <location evidence="1 10">Cell outer membrane</location>
        <topology evidence="1 10">Multi-pass membrane protein</topology>
    </subcellularLocation>
</comment>
<keyword evidence="9 10" id="KW-0998">Cell outer membrane</keyword>
<dbReference type="Pfam" id="PF00593">
    <property type="entry name" value="TonB_dep_Rec_b-barrel"/>
    <property type="match status" value="1"/>
</dbReference>
<organism evidence="15 16">
    <name type="scientific">Pseudoduganella lutea</name>
    <dbReference type="NCBI Taxonomy" id="321985"/>
    <lineage>
        <taxon>Bacteria</taxon>
        <taxon>Pseudomonadati</taxon>
        <taxon>Pseudomonadota</taxon>
        <taxon>Betaproteobacteria</taxon>
        <taxon>Burkholderiales</taxon>
        <taxon>Oxalobacteraceae</taxon>
        <taxon>Telluria group</taxon>
        <taxon>Pseudoduganella</taxon>
    </lineage>
</organism>
<evidence type="ECO:0000256" key="1">
    <source>
        <dbReference type="ARBA" id="ARBA00004571"/>
    </source>
</evidence>
<accession>A0A4P6KSQ2</accession>
<keyword evidence="4 10" id="KW-1134">Transmembrane beta strand</keyword>
<evidence type="ECO:0000256" key="2">
    <source>
        <dbReference type="ARBA" id="ARBA00009810"/>
    </source>
</evidence>
<evidence type="ECO:0000256" key="8">
    <source>
        <dbReference type="ARBA" id="ARBA00023170"/>
    </source>
</evidence>
<evidence type="ECO:0000256" key="11">
    <source>
        <dbReference type="RuleBase" id="RU003357"/>
    </source>
</evidence>
<keyword evidence="3 10" id="KW-0813">Transport</keyword>
<dbReference type="CDD" id="cd01347">
    <property type="entry name" value="ligand_gated_channel"/>
    <property type="match status" value="1"/>
</dbReference>
<dbReference type="SUPFAM" id="SSF56935">
    <property type="entry name" value="Porins"/>
    <property type="match status" value="1"/>
</dbReference>
<evidence type="ECO:0000259" key="14">
    <source>
        <dbReference type="Pfam" id="PF07715"/>
    </source>
</evidence>
<sequence length="955" mass="102197">MAPIFTTISPSVTVAESVSPEIACEGPSGSQGNCGRPSENRKISNTSTWRDCMSTPHGNRLVPTRIAVSVMQAFGATATAGLLVSLALPAAAQDAQPMQRVEITGSSIKRINAETALPVQLITRAEIEKSSVTTAAELLSKVSANTAALTDGASFSDIAGQRGFNGANLRGIGVSSTLVLLNGRRLANFASPGGNAGVDLNAIPSAAIDRVEILKDGASAIYGTDAIGGVINFITRTNYKGADASAYYADTEHGGARKAMATLSGGIGDLATDRYNVLAVLDYQDTSSLRSSQRSWIGSAFQPDINLDSGSSNTFPANVRRTRANGTTATGPRLNPGAPACNPPATVYAPESFVGPAACMYDYMQDTELFPDSRRVSLLTRGQFAFNKDTTLYGELLVNETSTTYRISALTVSGEIYPLAGQYYPHSLITDNKTPLVVNMRLTEGGPRTNEIDATATRMVVGVKGGALGWDYDMALNHSVNEVDDKYVDGYVRTSLFDAAFASGNINPFGPSGPDGQALLAAAKINDLARHSRGTTDSFDIKATRDLFAMAGGNAAIALGAEYRREKMAFTPSALLAAGEIRGEGEATPFSGGRNVKAVYAELNLPLLTSLEAQLALRHDRYNDVGSTTNPKVGVRWNPMRQVVVRGSYGTGFRAPSLADLYGPVRLGQANGIYNDPLGCIRVGAIDNTDNPDYCGLQPDKLRGGSASLRPEESKQFSVGLVLEPHRDLTTTLDYWRIKKTDVIVSPEGSYFTDPVRNAAFIIRGEPDPALPGIPGPILSIDSRLRNIGALETSGADLGINWRLPATDLGKFAVTFNGTYVFDYKTREAADGPDISALGVYTNDQIVQRWRHTVSLDYDRGPLSLTLQQTFLSGYRDQNLLADGSVHRVDDYSLLDLSGGYQLTKGLKLRAGIKNLLDKNPPRSNQLFSFSVGYDPSYTDPRGRQFYTSLAYAFR</sequence>
<keyword evidence="6 11" id="KW-0798">TonB box</keyword>
<dbReference type="Pfam" id="PF07715">
    <property type="entry name" value="Plug"/>
    <property type="match status" value="1"/>
</dbReference>
<evidence type="ECO:0000256" key="6">
    <source>
        <dbReference type="ARBA" id="ARBA00023077"/>
    </source>
</evidence>
<evidence type="ECO:0000256" key="5">
    <source>
        <dbReference type="ARBA" id="ARBA00022692"/>
    </source>
</evidence>
<protein>
    <submittedName>
        <fullName evidence="15">TonB-dependent receptor</fullName>
    </submittedName>
</protein>
<dbReference type="Gene3D" id="2.170.130.10">
    <property type="entry name" value="TonB-dependent receptor, plug domain"/>
    <property type="match status" value="1"/>
</dbReference>
<keyword evidence="5 10" id="KW-0812">Transmembrane</keyword>
<evidence type="ECO:0000256" key="10">
    <source>
        <dbReference type="PROSITE-ProRule" id="PRU01360"/>
    </source>
</evidence>
<name>A0A4P6KSQ2_9BURK</name>